<comment type="caution">
    <text evidence="1">The sequence shown here is derived from an EMBL/GenBank/DDBJ whole genome shotgun (WGS) entry which is preliminary data.</text>
</comment>
<sequence length="165" mass="18487">MTHAPLDGPDFPQRALVYWYKRPVLAIARPGALTYDGRSITCVDNEFDPVFGAPLAMVTVKRRFGVFQVCVDGRHVSYLSPIRGLLSPAPSERLLRSLDITMRRSSRGRLVEARGRRHAGRIRNRSAGDESVFSGPFSWTDAATDYVLGVQRLGRLFSEIGVWRP</sequence>
<organism evidence="1 2">
    <name type="scientific">Microbacterium marinilacus</name>
    <dbReference type="NCBI Taxonomy" id="415209"/>
    <lineage>
        <taxon>Bacteria</taxon>
        <taxon>Bacillati</taxon>
        <taxon>Actinomycetota</taxon>
        <taxon>Actinomycetes</taxon>
        <taxon>Micrococcales</taxon>
        <taxon>Microbacteriaceae</taxon>
        <taxon>Microbacterium</taxon>
    </lineage>
</organism>
<dbReference type="EMBL" id="BAAAYV010000002">
    <property type="protein sequence ID" value="GAA3645759.1"/>
    <property type="molecule type" value="Genomic_DNA"/>
</dbReference>
<gene>
    <name evidence="1" type="ORF">GCM10022202_01240</name>
</gene>
<reference evidence="2" key="1">
    <citation type="journal article" date="2019" name="Int. J. Syst. Evol. Microbiol.">
        <title>The Global Catalogue of Microorganisms (GCM) 10K type strain sequencing project: providing services to taxonomists for standard genome sequencing and annotation.</title>
        <authorList>
            <consortium name="The Broad Institute Genomics Platform"/>
            <consortium name="The Broad Institute Genome Sequencing Center for Infectious Disease"/>
            <person name="Wu L."/>
            <person name="Ma J."/>
        </authorList>
    </citation>
    <scope>NUCLEOTIDE SEQUENCE [LARGE SCALE GENOMIC DNA]</scope>
    <source>
        <strain evidence="2">JCM 16546</strain>
    </source>
</reference>
<dbReference type="RefSeq" id="WP_221857656.1">
    <property type="nucleotide sequence ID" value="NZ_BAAAYV010000002.1"/>
</dbReference>
<accession>A0ABP7B291</accession>
<proteinExistence type="predicted"/>
<protein>
    <submittedName>
        <fullName evidence="1">Uncharacterized protein</fullName>
    </submittedName>
</protein>
<dbReference type="Proteomes" id="UP001410795">
    <property type="component" value="Unassembled WGS sequence"/>
</dbReference>
<evidence type="ECO:0000313" key="1">
    <source>
        <dbReference type="EMBL" id="GAA3645759.1"/>
    </source>
</evidence>
<name>A0ABP7B291_9MICO</name>
<evidence type="ECO:0000313" key="2">
    <source>
        <dbReference type="Proteomes" id="UP001410795"/>
    </source>
</evidence>
<keyword evidence="2" id="KW-1185">Reference proteome</keyword>